<evidence type="ECO:0000313" key="2">
    <source>
        <dbReference type="EMBL" id="MBW30423.1"/>
    </source>
</evidence>
<reference evidence="2" key="1">
    <citation type="submission" date="2018-01" db="EMBL/GenBank/DDBJ databases">
        <title>An insight into the sialome of Amazonian anophelines.</title>
        <authorList>
            <person name="Ribeiro J.M."/>
            <person name="Scarpassa V."/>
            <person name="Calvo E."/>
        </authorList>
    </citation>
    <scope>NUCLEOTIDE SEQUENCE</scope>
    <source>
        <tissue evidence="2">Salivary glands</tissue>
    </source>
</reference>
<keyword evidence="1" id="KW-1133">Transmembrane helix</keyword>
<sequence length="97" mass="10983">MTRFHVCDIAVALFVTSVCMCSCKHPGQSALKIARRVRSGGSACVYVCLMRKAFSLFVCLAPFCFRFVILSLFLRLSLLRLLLSLLLFDVFAFRCTY</sequence>
<proteinExistence type="predicted"/>
<keyword evidence="1" id="KW-0472">Membrane</keyword>
<accession>A0A2M3ZPJ9</accession>
<keyword evidence="1" id="KW-0812">Transmembrane</keyword>
<dbReference type="AlphaFoldDB" id="A0A2M3ZPJ9"/>
<name>A0A2M3ZPJ9_9DIPT</name>
<dbReference type="EMBL" id="GGFM01009672">
    <property type="protein sequence ID" value="MBW30423.1"/>
    <property type="molecule type" value="Transcribed_RNA"/>
</dbReference>
<evidence type="ECO:0000256" key="1">
    <source>
        <dbReference type="SAM" id="Phobius"/>
    </source>
</evidence>
<feature type="transmembrane region" description="Helical" evidence="1">
    <location>
        <begin position="53"/>
        <end position="74"/>
    </location>
</feature>
<organism evidence="2">
    <name type="scientific">Anopheles braziliensis</name>
    <dbReference type="NCBI Taxonomy" id="58242"/>
    <lineage>
        <taxon>Eukaryota</taxon>
        <taxon>Metazoa</taxon>
        <taxon>Ecdysozoa</taxon>
        <taxon>Arthropoda</taxon>
        <taxon>Hexapoda</taxon>
        <taxon>Insecta</taxon>
        <taxon>Pterygota</taxon>
        <taxon>Neoptera</taxon>
        <taxon>Endopterygota</taxon>
        <taxon>Diptera</taxon>
        <taxon>Nematocera</taxon>
        <taxon>Culicoidea</taxon>
        <taxon>Culicidae</taxon>
        <taxon>Anophelinae</taxon>
        <taxon>Anopheles</taxon>
    </lineage>
</organism>
<protein>
    <submittedName>
        <fullName evidence="2">Putative secreted peptide</fullName>
    </submittedName>
</protein>